<dbReference type="InterPro" id="IPR006594">
    <property type="entry name" value="LisH"/>
</dbReference>
<evidence type="ECO:0000256" key="1">
    <source>
        <dbReference type="ARBA" id="ARBA00004123"/>
    </source>
</evidence>
<accession>A0A8X6I2R9</accession>
<protein>
    <submittedName>
        <fullName evidence="6">Uncharacterized protein</fullName>
    </submittedName>
</protein>
<evidence type="ECO:0000256" key="2">
    <source>
        <dbReference type="ARBA" id="ARBA00004906"/>
    </source>
</evidence>
<keyword evidence="4" id="KW-0539">Nucleus</keyword>
<comment type="pathway">
    <text evidence="2">Protein modification; protein ubiquitination.</text>
</comment>
<evidence type="ECO:0000313" key="6">
    <source>
        <dbReference type="EMBL" id="GFQ69810.1"/>
    </source>
</evidence>
<dbReference type="GO" id="GO:0005634">
    <property type="term" value="C:nucleus"/>
    <property type="evidence" value="ECO:0007669"/>
    <property type="project" value="UniProtKB-SubCell"/>
</dbReference>
<comment type="caution">
    <text evidence="6">The sequence shown here is derived from an EMBL/GenBank/DDBJ whole genome shotgun (WGS) entry which is preliminary data.</text>
</comment>
<evidence type="ECO:0000256" key="3">
    <source>
        <dbReference type="ARBA" id="ARBA00022786"/>
    </source>
</evidence>
<organism evidence="6 7">
    <name type="scientific">Trichonephila clavata</name>
    <name type="common">Joro spider</name>
    <name type="synonym">Nephila clavata</name>
    <dbReference type="NCBI Taxonomy" id="2740835"/>
    <lineage>
        <taxon>Eukaryota</taxon>
        <taxon>Metazoa</taxon>
        <taxon>Ecdysozoa</taxon>
        <taxon>Arthropoda</taxon>
        <taxon>Chelicerata</taxon>
        <taxon>Arachnida</taxon>
        <taxon>Araneae</taxon>
        <taxon>Araneomorphae</taxon>
        <taxon>Entelegynae</taxon>
        <taxon>Araneoidea</taxon>
        <taxon>Nephilidae</taxon>
        <taxon>Trichonephila</taxon>
    </lineage>
</organism>
<dbReference type="GO" id="GO:0080008">
    <property type="term" value="C:Cul4-RING E3 ubiquitin ligase complex"/>
    <property type="evidence" value="ECO:0007669"/>
    <property type="project" value="TreeGrafter"/>
</dbReference>
<keyword evidence="3" id="KW-0833">Ubl conjugation pathway</keyword>
<feature type="region of interest" description="Disordered" evidence="5">
    <location>
        <begin position="177"/>
        <end position="212"/>
    </location>
</feature>
<dbReference type="AlphaFoldDB" id="A0A8X6I2R9"/>
<dbReference type="PANTHER" id="PTHR13129:SF4">
    <property type="entry name" value="DDB1- AND CUL4-ASSOCIATED FACTOR 1"/>
    <property type="match status" value="1"/>
</dbReference>
<evidence type="ECO:0000256" key="5">
    <source>
        <dbReference type="SAM" id="MobiDB-lite"/>
    </source>
</evidence>
<sequence>MEEFDRLLRLWKEQNQSGQDVTSTIIKLAEIIEKETEVFVEKNPDPFDYRSSCRFSESCIISRLLNILTKNHLLLEKIVKVYCQEDNLELNIASCRLLLDMLPEMDMLVYGEVAIICRFFQWAEHAPNPLRSYATGILAPAMHSQNTSGMYNEKNAYFVPLMLKRLHDLSEKHLKPKNVDENVLKSSPQTSKKRKLDEDMHDSPCSETKLKYPNSNLRGERHKLLKLRVSPVPVNNLSDFPSPKGQFEQHYVIGFYQIFPFTAFVEQKLILDYLTSVCDHKNLLKLIVGGKTLPLILKYIDVDQNPDLRLALEALRCLSSLFRHKTIAAEFVNTGGLQLLLKVPFPSVAATGVSRCLHHLVVYGEIMEKICSTWSSLMPELISYALSLLQSFHNSSLWYISMFFETALQYQIILETFDHQDGLRKLFNTMSTLYMYDWEHQKILVNRRTTWHVCGALKSYFEAHLVLELHRQLSSSGRRDIFPIEKKPYESLDLFSERIDDCIQTWRELLSPNIAWKPVEKFMDLQGVHFLLQLINSNFRVGYLERADTNIRALVVLKVCSLTMPVQLLFCENVATTSSFQTTGVAVLLLCACDNYVSYCEMQRSALQTIINCLCTKIPQADSSKSTPENKLSIEEYLNKFYKCIKSRNGIIKLVNLLSIEEHHIEGDSIRALACQALSELARSETIKQIISKLPLIADGQLLDLMKKTVQQGNEKYHAQFCKYGFQLIERVTGAKVYSSSVSSMLDIYNSEVVACTKIVYNKAELYHLITEHLQSMGFHETVNTLKKEIIEKQICPMPAINSLVTSCKSNVIMPDPKPSSSRLQKPLNMHCVKILSLPVHHLTYLFLINVLNELETKDLNSLLKFQEKECMGNIVNPHILPKHLQFCWPTYVMRP</sequence>
<dbReference type="OrthoDB" id="27563at2759"/>
<dbReference type="PROSITE" id="PS50896">
    <property type="entry name" value="LISH"/>
    <property type="match status" value="1"/>
</dbReference>
<proteinExistence type="predicted"/>
<dbReference type="SMART" id="SM00667">
    <property type="entry name" value="LisH"/>
    <property type="match status" value="1"/>
</dbReference>
<comment type="subcellular location">
    <subcellularLocation>
        <location evidence="1">Nucleus</location>
    </subcellularLocation>
</comment>
<evidence type="ECO:0000313" key="7">
    <source>
        <dbReference type="Proteomes" id="UP000887116"/>
    </source>
</evidence>
<evidence type="ECO:0000256" key="4">
    <source>
        <dbReference type="ARBA" id="ARBA00023242"/>
    </source>
</evidence>
<dbReference type="EMBL" id="BMAO01000887">
    <property type="protein sequence ID" value="GFQ69810.1"/>
    <property type="molecule type" value="Genomic_DNA"/>
</dbReference>
<keyword evidence="7" id="KW-1185">Reference proteome</keyword>
<dbReference type="GO" id="GO:0016567">
    <property type="term" value="P:protein ubiquitination"/>
    <property type="evidence" value="ECO:0007669"/>
    <property type="project" value="InterPro"/>
</dbReference>
<dbReference type="Proteomes" id="UP000887116">
    <property type="component" value="Unassembled WGS sequence"/>
</dbReference>
<name>A0A8X6I2R9_TRICU</name>
<feature type="compositionally biased region" description="Basic and acidic residues" evidence="5">
    <location>
        <begin position="195"/>
        <end position="210"/>
    </location>
</feature>
<dbReference type="InterPro" id="IPR033270">
    <property type="entry name" value="VPRBP/DCAF1"/>
</dbReference>
<reference evidence="6" key="1">
    <citation type="submission" date="2020-07" db="EMBL/GenBank/DDBJ databases">
        <title>Multicomponent nature underlies the extraordinary mechanical properties of spider dragline silk.</title>
        <authorList>
            <person name="Kono N."/>
            <person name="Nakamura H."/>
            <person name="Mori M."/>
            <person name="Yoshida Y."/>
            <person name="Ohtoshi R."/>
            <person name="Malay A.D."/>
            <person name="Moran D.A.P."/>
            <person name="Tomita M."/>
            <person name="Numata K."/>
            <person name="Arakawa K."/>
        </authorList>
    </citation>
    <scope>NUCLEOTIDE SEQUENCE</scope>
</reference>
<dbReference type="PANTHER" id="PTHR13129">
    <property type="entry name" value="VPRBP PROTEIN-RELATED"/>
    <property type="match status" value="1"/>
</dbReference>
<dbReference type="InterPro" id="IPR016024">
    <property type="entry name" value="ARM-type_fold"/>
</dbReference>
<gene>
    <name evidence="6" type="primary">DCAF1</name>
    <name evidence="6" type="ORF">TNCT_145292</name>
</gene>
<dbReference type="SUPFAM" id="SSF48371">
    <property type="entry name" value="ARM repeat"/>
    <property type="match status" value="1"/>
</dbReference>